<feature type="transmembrane region" description="Helical" evidence="1">
    <location>
        <begin position="7"/>
        <end position="26"/>
    </location>
</feature>
<dbReference type="RefSeq" id="WP_073078867.1">
    <property type="nucleotide sequence ID" value="NZ_FQXV01000007.1"/>
</dbReference>
<proteinExistence type="predicted"/>
<dbReference type="Proteomes" id="UP000183995">
    <property type="component" value="Unassembled WGS sequence"/>
</dbReference>
<sequence length="179" mass="19445">MKNKHRWVYLLIYLLIASVLLTGVSFSRFATTLANTGAEDATEVPDIDFSTWVLEQNASAVSLEGMAPGDSRSIDITISNWKTQADGDKVSDYSQSVTLSLTTTGNLPLAFILTTAGGSPVSLRHPTAGLYESDAQAFTAGVKETKQYTLTVSWPAGVNDVRYKDEIDHLELRLKAVQS</sequence>
<keyword evidence="1" id="KW-1133">Transmembrane helix</keyword>
<keyword evidence="3" id="KW-1185">Reference proteome</keyword>
<keyword evidence="1" id="KW-0472">Membrane</keyword>
<dbReference type="AlphaFoldDB" id="A0A1M5Y4H0"/>
<reference evidence="2 3" key="1">
    <citation type="submission" date="2016-11" db="EMBL/GenBank/DDBJ databases">
        <authorList>
            <person name="Jaros S."/>
            <person name="Januszkiewicz K."/>
            <person name="Wedrychowicz H."/>
        </authorList>
    </citation>
    <scope>NUCLEOTIDE SEQUENCE [LARGE SCALE GENOMIC DNA]</scope>
    <source>
        <strain evidence="2 3">DSM 10068</strain>
    </source>
</reference>
<evidence type="ECO:0000313" key="2">
    <source>
        <dbReference type="EMBL" id="SHI06961.1"/>
    </source>
</evidence>
<evidence type="ECO:0000256" key="1">
    <source>
        <dbReference type="SAM" id="Phobius"/>
    </source>
</evidence>
<evidence type="ECO:0008006" key="4">
    <source>
        <dbReference type="Google" id="ProtNLM"/>
    </source>
</evidence>
<gene>
    <name evidence="2" type="ORF">SAMN02745823_02221</name>
</gene>
<name>A0A1M5Y4H0_9FIRM</name>
<dbReference type="STRING" id="1123282.SAMN02745823_02221"/>
<dbReference type="OrthoDB" id="1956471at2"/>
<keyword evidence="1" id="KW-0812">Transmembrane</keyword>
<organism evidence="2 3">
    <name type="scientific">Sporobacter termitidis DSM 10068</name>
    <dbReference type="NCBI Taxonomy" id="1123282"/>
    <lineage>
        <taxon>Bacteria</taxon>
        <taxon>Bacillati</taxon>
        <taxon>Bacillota</taxon>
        <taxon>Clostridia</taxon>
        <taxon>Eubacteriales</taxon>
        <taxon>Oscillospiraceae</taxon>
        <taxon>Sporobacter</taxon>
    </lineage>
</organism>
<dbReference type="EMBL" id="FQXV01000007">
    <property type="protein sequence ID" value="SHI06961.1"/>
    <property type="molecule type" value="Genomic_DNA"/>
</dbReference>
<accession>A0A1M5Y4H0</accession>
<evidence type="ECO:0000313" key="3">
    <source>
        <dbReference type="Proteomes" id="UP000183995"/>
    </source>
</evidence>
<protein>
    <recommendedName>
        <fullName evidence="4">SipW-cognate class signal peptide</fullName>
    </recommendedName>
</protein>